<dbReference type="EMBL" id="JBEPSH010000001">
    <property type="protein sequence ID" value="MET4575036.1"/>
    <property type="molecule type" value="Genomic_DNA"/>
</dbReference>
<protein>
    <submittedName>
        <fullName evidence="1">Uncharacterized protein</fullName>
    </submittedName>
</protein>
<keyword evidence="2" id="KW-1185">Reference proteome</keyword>
<proteinExistence type="predicted"/>
<comment type="caution">
    <text evidence="1">The sequence shown here is derived from an EMBL/GenBank/DDBJ whole genome shotgun (WGS) entry which is preliminary data.</text>
</comment>
<name>A0ABV2Q1X5_9BURK</name>
<evidence type="ECO:0000313" key="2">
    <source>
        <dbReference type="Proteomes" id="UP001549320"/>
    </source>
</evidence>
<gene>
    <name evidence="1" type="ORF">ABIE13_000133</name>
</gene>
<dbReference type="Proteomes" id="UP001549320">
    <property type="component" value="Unassembled WGS sequence"/>
</dbReference>
<reference evidence="1 2" key="1">
    <citation type="submission" date="2024-06" db="EMBL/GenBank/DDBJ databases">
        <title>Sorghum-associated microbial communities from plants grown in Nebraska, USA.</title>
        <authorList>
            <person name="Schachtman D."/>
        </authorList>
    </citation>
    <scope>NUCLEOTIDE SEQUENCE [LARGE SCALE GENOMIC DNA]</scope>
    <source>
        <strain evidence="1 2">2709</strain>
    </source>
</reference>
<sequence>MFVRYVLTPAGGRSVDRFVLVKACPEPVEVARREDRQVRNPLYGRGVTLHNNPFGLSLSKWRCASLRQAQAERFFELECHIPVDENHRTSVRPDFCFQQTLPFVENKNLSSNRIDAFFNESGCQFSAQSMCCGSMNSRKPSSPHSAPTPLCLYPVMGASGRRGLPPLI</sequence>
<organism evidence="1 2">
    <name type="scientific">Ottowia thiooxydans</name>
    <dbReference type="NCBI Taxonomy" id="219182"/>
    <lineage>
        <taxon>Bacteria</taxon>
        <taxon>Pseudomonadati</taxon>
        <taxon>Pseudomonadota</taxon>
        <taxon>Betaproteobacteria</taxon>
        <taxon>Burkholderiales</taxon>
        <taxon>Comamonadaceae</taxon>
        <taxon>Ottowia</taxon>
    </lineage>
</organism>
<accession>A0ABV2Q1X5</accession>
<evidence type="ECO:0000313" key="1">
    <source>
        <dbReference type="EMBL" id="MET4575036.1"/>
    </source>
</evidence>